<evidence type="ECO:0000256" key="5">
    <source>
        <dbReference type="SAM" id="Coils"/>
    </source>
</evidence>
<evidence type="ECO:0000256" key="2">
    <source>
        <dbReference type="ARBA" id="ARBA00034617"/>
    </source>
</evidence>
<dbReference type="InterPro" id="IPR027417">
    <property type="entry name" value="P-loop_NTPase"/>
</dbReference>
<comment type="catalytic activity">
    <reaction evidence="3">
        <text>ATP + H2O = ADP + phosphate + H(+)</text>
        <dbReference type="Rhea" id="RHEA:13065"/>
        <dbReference type="ChEBI" id="CHEBI:15377"/>
        <dbReference type="ChEBI" id="CHEBI:15378"/>
        <dbReference type="ChEBI" id="CHEBI:30616"/>
        <dbReference type="ChEBI" id="CHEBI:43474"/>
        <dbReference type="ChEBI" id="CHEBI:456216"/>
        <dbReference type="EC" id="5.6.2.3"/>
    </reaction>
</comment>
<dbReference type="InterPro" id="IPR008571">
    <property type="entry name" value="HerA-like"/>
</dbReference>
<dbReference type="Gene3D" id="3.40.50.300">
    <property type="entry name" value="P-loop containing nucleotide triphosphate hydrolases"/>
    <property type="match status" value="1"/>
</dbReference>
<protein>
    <submittedName>
        <fullName evidence="9">DUF87 domain-containing protein</fullName>
    </submittedName>
</protein>
<gene>
    <name evidence="9" type="ORF">AUR65_013530</name>
</gene>
<sequence length="594" mass="64301">MTDSDTETISVAEISDGPGGEGTEEPGTTVDLPVVDILTGRGFVTGKSGSGKSNTASVIIENLLSANFPVLIVDTDGEYYGLKQEFELLHAGADDECDIQVSPEHAERLATLALEQNVPIILDVSGYLDDAASDELVTEVAKHLFAKEKKLKKPFLMLIEECHEYIPEKGGMDEAGKMLIKIGKRGRKHGLGVVGISQRPADVKKDFITQCDWLVWHRLTWRNDTKVVGRILGSEYADAIEDMGNGEGFLVTDWSESIRRVQFHKKQTFDAGATPGLDDFERPDLKSVDGDLVSDLKEISDEKARQESRIADLRQEIDKKDARIRQLERELEEARDLSRMADQFAQAMFQKAEAPYRGGDGRNLNRPTEKQAALGEYNEATDGDVADAAADADAESTGGDDGAGDAPDALSRRPLEAPSGPPWPTHGLLSEGGEATADGTGGPRGAGTESEAAPPADDESWLADAEMGDFEPAELHPAPGAENRRDVVDRMTAIVGALGDVHHGMLAHYRERGVSGPLAAHVAAGETGDQHLAYGRNRSLRRAGFIRHAGRGKYEYALPDLVSDEYADLLDEDELRETVAAIEASFVEEEADGE</sequence>
<keyword evidence="5" id="KW-0175">Coiled coil</keyword>
<dbReference type="EMBL" id="LOPW02000017">
    <property type="protein sequence ID" value="POG54743.1"/>
    <property type="molecule type" value="Genomic_DNA"/>
</dbReference>
<evidence type="ECO:0000313" key="10">
    <source>
        <dbReference type="Proteomes" id="UP000053621"/>
    </source>
</evidence>
<feature type="domain" description="Winged helix" evidence="8">
    <location>
        <begin position="480"/>
        <end position="592"/>
    </location>
</feature>
<dbReference type="OrthoDB" id="242625at2157"/>
<dbReference type="Proteomes" id="UP000053621">
    <property type="component" value="Unassembled WGS sequence"/>
</dbReference>
<dbReference type="InterPro" id="IPR058885">
    <property type="entry name" value="WHD_halobact"/>
</dbReference>
<evidence type="ECO:0000256" key="3">
    <source>
        <dbReference type="ARBA" id="ARBA00048954"/>
    </source>
</evidence>
<name>A0A2P4NNK7_9EURY</name>
<evidence type="ECO:0000259" key="7">
    <source>
        <dbReference type="Pfam" id="PF01935"/>
    </source>
</evidence>
<dbReference type="SUPFAM" id="SSF52540">
    <property type="entry name" value="P-loop containing nucleoside triphosphate hydrolases"/>
    <property type="match status" value="1"/>
</dbReference>
<dbReference type="Pfam" id="PF26491">
    <property type="entry name" value="WH_Halo"/>
    <property type="match status" value="1"/>
</dbReference>
<feature type="region of interest" description="Disordered" evidence="6">
    <location>
        <begin position="388"/>
        <end position="459"/>
    </location>
</feature>
<evidence type="ECO:0000313" key="9">
    <source>
        <dbReference type="EMBL" id="POG54743.1"/>
    </source>
</evidence>
<comment type="catalytic activity">
    <reaction evidence="4">
        <text>ATP + H2O = ADP + phosphate + H(+)</text>
        <dbReference type="Rhea" id="RHEA:13065"/>
        <dbReference type="ChEBI" id="CHEBI:15377"/>
        <dbReference type="ChEBI" id="CHEBI:15378"/>
        <dbReference type="ChEBI" id="CHEBI:30616"/>
        <dbReference type="ChEBI" id="CHEBI:43474"/>
        <dbReference type="ChEBI" id="CHEBI:456216"/>
        <dbReference type="EC" id="5.6.2.4"/>
    </reaction>
</comment>
<dbReference type="InterPro" id="IPR002789">
    <property type="entry name" value="HerA_central"/>
</dbReference>
<comment type="catalytic activity">
    <reaction evidence="2">
        <text>Couples ATP hydrolysis with the unwinding of duplex DNA by translocating in the 3'-5' direction.</text>
        <dbReference type="EC" id="5.6.2.4"/>
    </reaction>
</comment>
<evidence type="ECO:0000256" key="1">
    <source>
        <dbReference type="ARBA" id="ARBA00007816"/>
    </source>
</evidence>
<dbReference type="CDD" id="cd01127">
    <property type="entry name" value="TrwB_TraG_TraD_VirD4"/>
    <property type="match status" value="1"/>
</dbReference>
<dbReference type="PANTHER" id="PTHR42957">
    <property type="entry name" value="HELICASE MJ1565-RELATED"/>
    <property type="match status" value="1"/>
</dbReference>
<dbReference type="Pfam" id="PF01935">
    <property type="entry name" value="DUF87"/>
    <property type="match status" value="1"/>
</dbReference>
<evidence type="ECO:0000256" key="6">
    <source>
        <dbReference type="SAM" id="MobiDB-lite"/>
    </source>
</evidence>
<dbReference type="PANTHER" id="PTHR42957:SF1">
    <property type="entry name" value="HELICASE MJ1565-RELATED"/>
    <property type="match status" value="1"/>
</dbReference>
<dbReference type="GO" id="GO:0043139">
    <property type="term" value="F:5'-3' DNA helicase activity"/>
    <property type="evidence" value="ECO:0007669"/>
    <property type="project" value="UniProtKB-EC"/>
</dbReference>
<reference evidence="9" key="1">
    <citation type="submission" date="2017-08" db="EMBL/GenBank/DDBJ databases">
        <title>Haloferax marisrubri sp. nov., isolated from the Discovery deep brine-seawater interface in the Red Sea.</title>
        <authorList>
            <person name="Zhang G."/>
            <person name="Stingl U."/>
        </authorList>
    </citation>
    <scope>NUCLEOTIDE SEQUENCE [LARGE SCALE GENOMIC DNA]</scope>
    <source>
        <strain evidence="9">SB3</strain>
    </source>
</reference>
<accession>A0A2P4NNK7</accession>
<comment type="similarity">
    <text evidence="1">Belongs to the HerA family.</text>
</comment>
<comment type="caution">
    <text evidence="9">The sequence shown here is derived from an EMBL/GenBank/DDBJ whole genome shotgun (WGS) entry which is preliminary data.</text>
</comment>
<feature type="domain" description="Helicase HerA central" evidence="7">
    <location>
        <begin position="27"/>
        <end position="105"/>
    </location>
</feature>
<dbReference type="RefSeq" id="WP_058567370.1">
    <property type="nucleotide sequence ID" value="NZ_LOPW02000017.1"/>
</dbReference>
<proteinExistence type="inferred from homology"/>
<feature type="region of interest" description="Disordered" evidence="6">
    <location>
        <begin position="1"/>
        <end position="29"/>
    </location>
</feature>
<keyword evidence="10" id="KW-1185">Reference proteome</keyword>
<dbReference type="AlphaFoldDB" id="A0A2P4NNK7"/>
<organism evidence="9 10">
    <name type="scientific">Haloferax marisrubri</name>
    <dbReference type="NCBI Taxonomy" id="1544719"/>
    <lineage>
        <taxon>Archaea</taxon>
        <taxon>Methanobacteriati</taxon>
        <taxon>Methanobacteriota</taxon>
        <taxon>Stenosarchaea group</taxon>
        <taxon>Halobacteria</taxon>
        <taxon>Halobacteriales</taxon>
        <taxon>Haloferacaceae</taxon>
        <taxon>Haloferax</taxon>
    </lineage>
</organism>
<dbReference type="GO" id="GO:0043138">
    <property type="term" value="F:3'-5' DNA helicase activity"/>
    <property type="evidence" value="ECO:0007669"/>
    <property type="project" value="UniProtKB-EC"/>
</dbReference>
<evidence type="ECO:0000256" key="4">
    <source>
        <dbReference type="ARBA" id="ARBA00048988"/>
    </source>
</evidence>
<feature type="coiled-coil region" evidence="5">
    <location>
        <begin position="296"/>
        <end position="347"/>
    </location>
</feature>
<evidence type="ECO:0000259" key="8">
    <source>
        <dbReference type="Pfam" id="PF26491"/>
    </source>
</evidence>